<dbReference type="WBParaSite" id="SSTP_0001205600.1">
    <property type="protein sequence ID" value="SSTP_0001205600.1"/>
    <property type="gene ID" value="SSTP_0001205600"/>
</dbReference>
<feature type="region of interest" description="Disordered" evidence="6">
    <location>
        <begin position="683"/>
        <end position="710"/>
    </location>
</feature>
<proteinExistence type="inferred from homology"/>
<dbReference type="Gene3D" id="1.20.58.1220">
    <property type="entry name" value="Exo84p, C-terminal helical domain"/>
    <property type="match status" value="1"/>
</dbReference>
<dbReference type="WBParaSite" id="TCONS_00002543.p1">
    <property type="protein sequence ID" value="TCONS_00002543.p1"/>
    <property type="gene ID" value="XLOC_002383"/>
</dbReference>
<dbReference type="SUPFAM" id="SSF50729">
    <property type="entry name" value="PH domain-like"/>
    <property type="match status" value="1"/>
</dbReference>
<evidence type="ECO:0000256" key="5">
    <source>
        <dbReference type="SAM" id="Coils"/>
    </source>
</evidence>
<dbReference type="AlphaFoldDB" id="A0A0K0ERH6"/>
<evidence type="ECO:0000313" key="8">
    <source>
        <dbReference type="Proteomes" id="UP000035681"/>
    </source>
</evidence>
<dbReference type="PANTHER" id="PTHR21426:SF12">
    <property type="entry name" value="EXOCYST COMPLEX COMPONENT 8"/>
    <property type="match status" value="1"/>
</dbReference>
<evidence type="ECO:0000313" key="10">
    <source>
        <dbReference type="WBParaSite" id="TCONS_00002543.p1"/>
    </source>
</evidence>
<protein>
    <submittedName>
        <fullName evidence="9 10">Exo84_C domain-containing protein</fullName>
    </submittedName>
</protein>
<dbReference type="Gene3D" id="2.30.29.30">
    <property type="entry name" value="Pleckstrin-homology domain (PH domain)/Phosphotyrosine-binding domain (PTB)"/>
    <property type="match status" value="1"/>
</dbReference>
<keyword evidence="5" id="KW-0175">Coiled coil</keyword>
<dbReference type="InterPro" id="IPR016159">
    <property type="entry name" value="Cullin_repeat-like_dom_sf"/>
</dbReference>
<dbReference type="InterPro" id="IPR011993">
    <property type="entry name" value="PH-like_dom_sf"/>
</dbReference>
<keyword evidence="3" id="KW-0268">Exocytosis</keyword>
<comment type="similarity">
    <text evidence="1">Belongs to the EXO84 family.</text>
</comment>
<evidence type="ECO:0000256" key="1">
    <source>
        <dbReference type="ARBA" id="ARBA00007210"/>
    </source>
</evidence>
<dbReference type="STRING" id="6248.A0A0K0ERH6"/>
<reference evidence="9" key="1">
    <citation type="submission" date="2015-08" db="UniProtKB">
        <authorList>
            <consortium name="WormBaseParasite"/>
        </authorList>
    </citation>
    <scope>IDENTIFICATION</scope>
</reference>
<organism evidence="9">
    <name type="scientific">Strongyloides stercoralis</name>
    <name type="common">Threadworm</name>
    <dbReference type="NCBI Taxonomy" id="6248"/>
    <lineage>
        <taxon>Eukaryota</taxon>
        <taxon>Metazoa</taxon>
        <taxon>Ecdysozoa</taxon>
        <taxon>Nematoda</taxon>
        <taxon>Chromadorea</taxon>
        <taxon>Rhabditida</taxon>
        <taxon>Tylenchina</taxon>
        <taxon>Panagrolaimomorpha</taxon>
        <taxon>Strongyloidoidea</taxon>
        <taxon>Strongyloididae</taxon>
        <taxon>Strongyloides</taxon>
    </lineage>
</organism>
<dbReference type="SUPFAM" id="SSF74788">
    <property type="entry name" value="Cullin repeat-like"/>
    <property type="match status" value="1"/>
</dbReference>
<evidence type="ECO:0000313" key="9">
    <source>
        <dbReference type="WBParaSite" id="SSTP_0001205600.1"/>
    </source>
</evidence>
<keyword evidence="8" id="KW-1185">Reference proteome</keyword>
<dbReference type="PANTHER" id="PTHR21426">
    <property type="entry name" value="EXOCYST COMPLEX COMPONENT 8"/>
    <property type="match status" value="1"/>
</dbReference>
<dbReference type="Proteomes" id="UP000035681">
    <property type="component" value="Unplaced"/>
</dbReference>
<dbReference type="Pfam" id="PF16528">
    <property type="entry name" value="Exo84_C"/>
    <property type="match status" value="1"/>
</dbReference>
<keyword evidence="2" id="KW-0813">Transport</keyword>
<accession>A0A0K0ERH6</accession>
<feature type="compositionally biased region" description="Acidic residues" evidence="6">
    <location>
        <begin position="694"/>
        <end position="710"/>
    </location>
</feature>
<evidence type="ECO:0000259" key="7">
    <source>
        <dbReference type="Pfam" id="PF16528"/>
    </source>
</evidence>
<dbReference type="Pfam" id="PF08700">
    <property type="entry name" value="VPS51_Exo84_N"/>
    <property type="match status" value="1"/>
</dbReference>
<sequence length="710" mass="80993">MDNDDIFTSENFNAANYISNQLRDINISQETKKLQQFRQQLQTIDNESAEAIRKIVFSNYKEFIATSKEIAILERETYNLTNLLNEQKKLIENLMEHNDQDKMSTRSVSMNTLSGNQNNLVQVILQKMDGVARILNTQNESIKILLHGEGILIDPDTHNTIHSIMLVLLTDKLLVGFPSSGGKYKYQLHASYQLSSLAAVNVKNRGEPENADASQKDRMFKLLVFPDQYYIMCNTVRLKKEWLEKIDSAKKEKLHESNLIRQNTIRGRRTSTAELAARLENKIAERNGKLSLVPEDDGNNLLDDDDQVWLSELPNELEVIIGQRNFEQAVEMILEWKNTKCRDPEINSHLQACERKLVQILSNDIRSGALHGGPKAVRKNINLLTNLGRKTQAVDLYLKRRSGILRGNARDLQVSEEPLSYVKKLCSLFITDIISVANESFNQPQYALVLQWCSGELSLLLSLIRRHVIEVAPTMAVCAHTWRILMNQCDKLVNIGLDLSFEINRLLIPSLKEAVTSNFGNILESIKLRISEEKWKMYSLESDTNLNRFLEEMTDLEMSIDWSVSPTHPACINVTQNACHFAKSAYIVSRDFGLLDSPHIHKLGVNCILTLWKVFLNLLSSQNIPDNETSKIVHKTTCQFIVSQVLPLCENIFSYQLSNGQGILYLLVKNNYPSLVNYLPEQEIPRSDDSSTTDYEDNFDVDNNDDVVDI</sequence>
<evidence type="ECO:0000256" key="4">
    <source>
        <dbReference type="ARBA" id="ARBA00022927"/>
    </source>
</evidence>
<dbReference type="GO" id="GO:0006887">
    <property type="term" value="P:exocytosis"/>
    <property type="evidence" value="ECO:0007669"/>
    <property type="project" value="UniProtKB-KW"/>
</dbReference>
<dbReference type="InterPro" id="IPR032403">
    <property type="entry name" value="Exo84_C"/>
</dbReference>
<feature type="domain" description="Exocyst component Exo84 C-terminal" evidence="7">
    <location>
        <begin position="309"/>
        <end position="499"/>
    </location>
</feature>
<evidence type="ECO:0000256" key="2">
    <source>
        <dbReference type="ARBA" id="ARBA00022448"/>
    </source>
</evidence>
<feature type="coiled-coil region" evidence="5">
    <location>
        <begin position="27"/>
        <end position="54"/>
    </location>
</feature>
<dbReference type="InterPro" id="IPR033961">
    <property type="entry name" value="Exo84"/>
</dbReference>
<dbReference type="InterPro" id="IPR042561">
    <property type="entry name" value="Exo84_C_1"/>
</dbReference>
<dbReference type="InterPro" id="IPR042560">
    <property type="entry name" value="Exo84_C_2"/>
</dbReference>
<dbReference type="GO" id="GO:0015031">
    <property type="term" value="P:protein transport"/>
    <property type="evidence" value="ECO:0007669"/>
    <property type="project" value="UniProtKB-KW"/>
</dbReference>
<evidence type="ECO:0000256" key="6">
    <source>
        <dbReference type="SAM" id="MobiDB-lite"/>
    </source>
</evidence>
<dbReference type="GO" id="GO:0006893">
    <property type="term" value="P:Golgi to plasma membrane transport"/>
    <property type="evidence" value="ECO:0007669"/>
    <property type="project" value="TreeGrafter"/>
</dbReference>
<dbReference type="GO" id="GO:0000145">
    <property type="term" value="C:exocyst"/>
    <property type="evidence" value="ECO:0007669"/>
    <property type="project" value="InterPro"/>
</dbReference>
<keyword evidence="4" id="KW-0653">Protein transport</keyword>
<evidence type="ECO:0000256" key="3">
    <source>
        <dbReference type="ARBA" id="ARBA00022483"/>
    </source>
</evidence>
<name>A0A0K0ERH6_STRER</name>
<dbReference type="Gene3D" id="1.20.58.1210">
    <property type="entry name" value="Exo84p, N-terminal helical domain"/>
    <property type="match status" value="1"/>
</dbReference>